<evidence type="ECO:0000313" key="1">
    <source>
        <dbReference type="EMBL" id="VAW37539.1"/>
    </source>
</evidence>
<protein>
    <recommendedName>
        <fullName evidence="2">DUF3565 domain-containing protein</fullName>
    </recommendedName>
</protein>
<organism evidence="1">
    <name type="scientific">hydrothermal vent metagenome</name>
    <dbReference type="NCBI Taxonomy" id="652676"/>
    <lineage>
        <taxon>unclassified sequences</taxon>
        <taxon>metagenomes</taxon>
        <taxon>ecological metagenomes</taxon>
    </lineage>
</organism>
<accession>A0A3B0VL30</accession>
<proteinExistence type="predicted"/>
<dbReference type="InterPro" id="IPR021948">
    <property type="entry name" value="DUF3565"/>
</dbReference>
<evidence type="ECO:0008006" key="2">
    <source>
        <dbReference type="Google" id="ProtNLM"/>
    </source>
</evidence>
<name>A0A3B0VL30_9ZZZZ</name>
<dbReference type="EMBL" id="UOEU01000666">
    <property type="protein sequence ID" value="VAW37539.1"/>
    <property type="molecule type" value="Genomic_DNA"/>
</dbReference>
<dbReference type="AlphaFoldDB" id="A0A3B0VL30"/>
<reference evidence="1" key="1">
    <citation type="submission" date="2018-06" db="EMBL/GenBank/DDBJ databases">
        <authorList>
            <person name="Zhirakovskaya E."/>
        </authorList>
    </citation>
    <scope>NUCLEOTIDE SEQUENCE</scope>
</reference>
<dbReference type="Pfam" id="PF12088">
    <property type="entry name" value="DUF3565"/>
    <property type="match status" value="1"/>
</dbReference>
<sequence length="68" mass="7812">MKQEIIGFHQDELGDWVADLACGHTQHVRHNPPLSNRPWVLTEKGRQQFLRFILNCKKCNVSSPAIDS</sequence>
<gene>
    <name evidence="1" type="ORF">MNBD_CHLOROFLEXI01-957</name>
</gene>